<name>A0A7T8KKX6_CALRO</name>
<dbReference type="EMBL" id="CP045891">
    <property type="protein sequence ID" value="QQP57822.1"/>
    <property type="molecule type" value="Genomic_DNA"/>
</dbReference>
<organism evidence="1 2">
    <name type="scientific">Caligus rogercresseyi</name>
    <name type="common">Sea louse</name>
    <dbReference type="NCBI Taxonomy" id="217165"/>
    <lineage>
        <taxon>Eukaryota</taxon>
        <taxon>Metazoa</taxon>
        <taxon>Ecdysozoa</taxon>
        <taxon>Arthropoda</taxon>
        <taxon>Crustacea</taxon>
        <taxon>Multicrustacea</taxon>
        <taxon>Hexanauplia</taxon>
        <taxon>Copepoda</taxon>
        <taxon>Siphonostomatoida</taxon>
        <taxon>Caligidae</taxon>
        <taxon>Caligus</taxon>
    </lineage>
</organism>
<evidence type="ECO:0000313" key="2">
    <source>
        <dbReference type="Proteomes" id="UP000595437"/>
    </source>
</evidence>
<feature type="non-terminal residue" evidence="1">
    <location>
        <position position="1"/>
    </location>
</feature>
<reference evidence="2" key="1">
    <citation type="submission" date="2021-01" db="EMBL/GenBank/DDBJ databases">
        <title>Caligus Genome Assembly.</title>
        <authorList>
            <person name="Gallardo-Escarate C."/>
        </authorList>
    </citation>
    <scope>NUCLEOTIDE SEQUENCE [LARGE SCALE GENOMIC DNA]</scope>
</reference>
<protein>
    <submittedName>
        <fullName evidence="1">Uncharacterized protein</fullName>
    </submittedName>
</protein>
<accession>A0A7T8KKX6</accession>
<gene>
    <name evidence="1" type="ORF">FKW44_002943</name>
</gene>
<sequence>LWTSNSRSTFTHCHLQKATSETAIQISDTQFVHFLPHKETSLLSCRNGSTFHKTYVAIGRYIWTIIAHFTPLEYAAR</sequence>
<evidence type="ECO:0000313" key="1">
    <source>
        <dbReference type="EMBL" id="QQP57822.1"/>
    </source>
</evidence>
<keyword evidence="2" id="KW-1185">Reference proteome</keyword>
<dbReference type="AlphaFoldDB" id="A0A7T8KKX6"/>
<dbReference type="Proteomes" id="UP000595437">
    <property type="component" value="Chromosome 2"/>
</dbReference>
<proteinExistence type="predicted"/>
<feature type="non-terminal residue" evidence="1">
    <location>
        <position position="77"/>
    </location>
</feature>